<gene>
    <name evidence="2" type="ORF">ACFSQT_01125</name>
</gene>
<dbReference type="RefSeq" id="WP_379016639.1">
    <property type="nucleotide sequence ID" value="NZ_JBHUGY010000002.1"/>
</dbReference>
<dbReference type="Proteomes" id="UP001597349">
    <property type="component" value="Unassembled WGS sequence"/>
</dbReference>
<accession>A0ABW4W871</accession>
<organism evidence="2 3">
    <name type="scientific">Mesorhizobium calcicola</name>
    <dbReference type="NCBI Taxonomy" id="1300310"/>
    <lineage>
        <taxon>Bacteria</taxon>
        <taxon>Pseudomonadati</taxon>
        <taxon>Pseudomonadota</taxon>
        <taxon>Alphaproteobacteria</taxon>
        <taxon>Hyphomicrobiales</taxon>
        <taxon>Phyllobacteriaceae</taxon>
        <taxon>Mesorhizobium</taxon>
    </lineage>
</organism>
<comment type="caution">
    <text evidence="2">The sequence shown here is derived from an EMBL/GenBank/DDBJ whole genome shotgun (WGS) entry which is preliminary data.</text>
</comment>
<keyword evidence="1" id="KW-0472">Membrane</keyword>
<name>A0ABW4W871_9HYPH</name>
<keyword evidence="3" id="KW-1185">Reference proteome</keyword>
<evidence type="ECO:0000313" key="3">
    <source>
        <dbReference type="Proteomes" id="UP001597349"/>
    </source>
</evidence>
<reference evidence="3" key="1">
    <citation type="journal article" date="2019" name="Int. J. Syst. Evol. Microbiol.">
        <title>The Global Catalogue of Microorganisms (GCM) 10K type strain sequencing project: providing services to taxonomists for standard genome sequencing and annotation.</title>
        <authorList>
            <consortium name="The Broad Institute Genomics Platform"/>
            <consortium name="The Broad Institute Genome Sequencing Center for Infectious Disease"/>
            <person name="Wu L."/>
            <person name="Ma J."/>
        </authorList>
    </citation>
    <scope>NUCLEOTIDE SEQUENCE [LARGE SCALE GENOMIC DNA]</scope>
    <source>
        <strain evidence="3">CGMCC 1.16226</strain>
    </source>
</reference>
<feature type="transmembrane region" description="Helical" evidence="1">
    <location>
        <begin position="64"/>
        <end position="83"/>
    </location>
</feature>
<protein>
    <submittedName>
        <fullName evidence="2">Uncharacterized protein</fullName>
    </submittedName>
</protein>
<proteinExistence type="predicted"/>
<keyword evidence="1" id="KW-0812">Transmembrane</keyword>
<sequence>MKTLQRLRLRVALPAFNLPPDRRSGVAAQKDLGRVIVLAPAFPTPLRRLPRGSVCKILKTDIKLFAAAIVAAATVLGANVTLADIVSTLSGAN</sequence>
<dbReference type="EMBL" id="JBHUGY010000002">
    <property type="protein sequence ID" value="MFD2051822.1"/>
    <property type="molecule type" value="Genomic_DNA"/>
</dbReference>
<evidence type="ECO:0000313" key="2">
    <source>
        <dbReference type="EMBL" id="MFD2051822.1"/>
    </source>
</evidence>
<keyword evidence="1" id="KW-1133">Transmembrane helix</keyword>
<evidence type="ECO:0000256" key="1">
    <source>
        <dbReference type="SAM" id="Phobius"/>
    </source>
</evidence>